<organism evidence="1 2">
    <name type="scientific">Silicimonas algicola</name>
    <dbReference type="NCBI Taxonomy" id="1826607"/>
    <lineage>
        <taxon>Bacteria</taxon>
        <taxon>Pseudomonadati</taxon>
        <taxon>Pseudomonadota</taxon>
        <taxon>Alphaproteobacteria</taxon>
        <taxon>Rhodobacterales</taxon>
        <taxon>Paracoccaceae</taxon>
    </lineage>
</organism>
<evidence type="ECO:0008006" key="3">
    <source>
        <dbReference type="Google" id="ProtNLM"/>
    </source>
</evidence>
<dbReference type="Gene3D" id="6.10.280.50">
    <property type="match status" value="1"/>
</dbReference>
<gene>
    <name evidence="1" type="ORF">C8D95_112109</name>
</gene>
<dbReference type="Proteomes" id="UP000245390">
    <property type="component" value="Unassembled WGS sequence"/>
</dbReference>
<dbReference type="InterPro" id="IPR007420">
    <property type="entry name" value="DUF465"/>
</dbReference>
<evidence type="ECO:0000313" key="1">
    <source>
        <dbReference type="EMBL" id="PWK54121.1"/>
    </source>
</evidence>
<dbReference type="Pfam" id="PF04325">
    <property type="entry name" value="DUF465"/>
    <property type="match status" value="1"/>
</dbReference>
<dbReference type="OrthoDB" id="1263265at2"/>
<dbReference type="KEGG" id="salo:EF888_18785"/>
<dbReference type="AlphaFoldDB" id="A0A316FZQ1"/>
<keyword evidence="2" id="KW-1185">Reference proteome</keyword>
<dbReference type="RefSeq" id="WP_109760900.1">
    <property type="nucleotide sequence ID" value="NZ_CP034588.1"/>
</dbReference>
<reference evidence="1 2" key="1">
    <citation type="submission" date="2018-05" db="EMBL/GenBank/DDBJ databases">
        <title>Genomic Encyclopedia of Type Strains, Phase IV (KMG-IV): sequencing the most valuable type-strain genomes for metagenomic binning, comparative biology and taxonomic classification.</title>
        <authorList>
            <person name="Goeker M."/>
        </authorList>
    </citation>
    <scope>NUCLEOTIDE SEQUENCE [LARGE SCALE GENOMIC DNA]</scope>
    <source>
        <strain evidence="1 2">DSM 103371</strain>
    </source>
</reference>
<proteinExistence type="predicted"/>
<name>A0A316FZQ1_9RHOB</name>
<protein>
    <recommendedName>
        <fullName evidence="3">GTP-binding protein</fullName>
    </recommendedName>
</protein>
<dbReference type="InterPro" id="IPR038444">
    <property type="entry name" value="DUF465_sf"/>
</dbReference>
<comment type="caution">
    <text evidence="1">The sequence shown here is derived from an EMBL/GenBank/DDBJ whole genome shotgun (WGS) entry which is preliminary data.</text>
</comment>
<sequence>MTHVPHELAEEFPSHADRIHTLKGADTHFSRLYDEYHAINRAVHRAETNIEPLDALSEVSLRKRRASLKDELYAMLTE</sequence>
<dbReference type="EMBL" id="QGGV01000012">
    <property type="protein sequence ID" value="PWK54121.1"/>
    <property type="molecule type" value="Genomic_DNA"/>
</dbReference>
<accession>A0A316FZQ1</accession>
<evidence type="ECO:0000313" key="2">
    <source>
        <dbReference type="Proteomes" id="UP000245390"/>
    </source>
</evidence>